<dbReference type="AlphaFoldDB" id="A0A8H5SHE0"/>
<evidence type="ECO:0000313" key="4">
    <source>
        <dbReference type="Proteomes" id="UP000530670"/>
    </source>
</evidence>
<protein>
    <recommendedName>
        <fullName evidence="2">T6SS Phospholipase effector Tle1-like catalytic domain-containing protein</fullName>
    </recommendedName>
</protein>
<reference evidence="3 4" key="1">
    <citation type="submission" date="2020-05" db="EMBL/GenBank/DDBJ databases">
        <title>Identification and distribution of gene clusters putatively required for synthesis of sphingolipid metabolism inhibitors in phylogenetically diverse species of the filamentous fungus Fusarium.</title>
        <authorList>
            <person name="Kim H.-S."/>
            <person name="Busman M."/>
            <person name="Brown D.W."/>
            <person name="Divon H."/>
            <person name="Uhlig S."/>
            <person name="Proctor R.H."/>
        </authorList>
    </citation>
    <scope>NUCLEOTIDE SEQUENCE [LARGE SCALE GENOMIC DNA]</scope>
    <source>
        <strain evidence="3 4">NRRL 66243</strain>
    </source>
</reference>
<organism evidence="3 4">
    <name type="scientific">Fusarium tjaetaba</name>
    <dbReference type="NCBI Taxonomy" id="1567544"/>
    <lineage>
        <taxon>Eukaryota</taxon>
        <taxon>Fungi</taxon>
        <taxon>Dikarya</taxon>
        <taxon>Ascomycota</taxon>
        <taxon>Pezizomycotina</taxon>
        <taxon>Sordariomycetes</taxon>
        <taxon>Hypocreomycetidae</taxon>
        <taxon>Hypocreales</taxon>
        <taxon>Nectriaceae</taxon>
        <taxon>Fusarium</taxon>
        <taxon>Fusarium fujikuroi species complex</taxon>
    </lineage>
</organism>
<dbReference type="Pfam" id="PF09994">
    <property type="entry name" value="T6SS_Tle1-like_cat"/>
    <property type="match status" value="1"/>
</dbReference>
<evidence type="ECO:0000256" key="1">
    <source>
        <dbReference type="SAM" id="MobiDB-lite"/>
    </source>
</evidence>
<dbReference type="EMBL" id="JAAQRI010000010">
    <property type="protein sequence ID" value="KAF5651038.1"/>
    <property type="molecule type" value="Genomic_DNA"/>
</dbReference>
<sequence length="566" mass="62375">MPSQPQSKQSFLPLEDGSHHEAKEDAFAAPKRIIICCDGTWQSSVSGLKNIPSNVTRLARSIARSGKDKDEKVWQQVVYYDAGIGTGDLGQAEANRQGGAGIGFVGNVIEAYNFIVLNYNIGDEIFCFGFSRGAYTARAVAGLVTDIGIVCPKDLQDFPDLYALYQKNPDGFHFRKSQAYMEWVNGVPSKKEANGGSQIQSQWDSPPHHDAPESSRFVKVVGVFDTVGSLGIPDLPWTRFNLKFLEKAVGIADPGFHNIHLSPYIHHAYHALALDEHRAPFSPSLWHFPANKNHHPPKPAKDVQQLWSDWEKIYKNPSATKKQLEDAWGAVVDGVHINIGGGNDDLLTEKKSDLEQIALISFAWMCEQVAPYLQFVEDGSLSELGKSAVQDRYNLLKPLLTNIQNGDEKDYGPGPLSSRISASLDRTGIKKADVRKIPEETVSGWATGPIVDSFTGAMIAGGSVDRVPGNYTKDDKGREIGDTYEMIHPCVKYRMSKIPSYKPKALRGFERTADGGRGYVWTKGNVKIPEFVIKTGDAFSRHVAEQDRSAGGNAQDFLRKIDAVLV</sequence>
<proteinExistence type="predicted"/>
<evidence type="ECO:0000313" key="3">
    <source>
        <dbReference type="EMBL" id="KAF5651038.1"/>
    </source>
</evidence>
<feature type="region of interest" description="Disordered" evidence="1">
    <location>
        <begin position="191"/>
        <end position="212"/>
    </location>
</feature>
<gene>
    <name evidence="3" type="ORF">FTJAE_215</name>
</gene>
<comment type="caution">
    <text evidence="3">The sequence shown here is derived from an EMBL/GenBank/DDBJ whole genome shotgun (WGS) entry which is preliminary data.</text>
</comment>
<dbReference type="OrthoDB" id="3057168at2759"/>
<dbReference type="Proteomes" id="UP000530670">
    <property type="component" value="Unassembled WGS sequence"/>
</dbReference>
<feature type="domain" description="T6SS Phospholipase effector Tle1-like catalytic" evidence="2">
    <location>
        <begin position="31"/>
        <end position="368"/>
    </location>
</feature>
<feature type="compositionally biased region" description="Polar residues" evidence="1">
    <location>
        <begin position="195"/>
        <end position="204"/>
    </location>
</feature>
<dbReference type="GeneID" id="59300584"/>
<accession>A0A8H5SHE0</accession>
<evidence type="ECO:0000259" key="2">
    <source>
        <dbReference type="Pfam" id="PF09994"/>
    </source>
</evidence>
<dbReference type="PANTHER" id="PTHR33840">
    <property type="match status" value="1"/>
</dbReference>
<dbReference type="InterPro" id="IPR018712">
    <property type="entry name" value="Tle1-like_cat"/>
</dbReference>
<dbReference type="PANTHER" id="PTHR33840:SF16">
    <property type="entry name" value="DUF2235 DOMAIN-CONTAINING PROTEIN"/>
    <property type="match status" value="1"/>
</dbReference>
<keyword evidence="4" id="KW-1185">Reference proteome</keyword>
<dbReference type="RefSeq" id="XP_037212563.1">
    <property type="nucleotide sequence ID" value="XM_037348314.1"/>
</dbReference>
<name>A0A8H5SHE0_9HYPO</name>